<dbReference type="Pfam" id="PF13439">
    <property type="entry name" value="Glyco_transf_4"/>
    <property type="match status" value="1"/>
</dbReference>
<feature type="domain" description="Glycosyl transferase family 1" evidence="1">
    <location>
        <begin position="183"/>
        <end position="356"/>
    </location>
</feature>
<dbReference type="GeneID" id="301327675"/>
<dbReference type="RefSeq" id="WP_301552084.1">
    <property type="nucleotide sequence ID" value="NZ_JAQRMZ010000006.1"/>
</dbReference>
<evidence type="ECO:0000313" key="3">
    <source>
        <dbReference type="EMBL" id="MDQ0483392.1"/>
    </source>
</evidence>
<dbReference type="SUPFAM" id="SSF53756">
    <property type="entry name" value="UDP-Glycosyltransferase/glycogen phosphorylase"/>
    <property type="match status" value="1"/>
</dbReference>
<dbReference type="InterPro" id="IPR028098">
    <property type="entry name" value="Glyco_trans_4-like_N"/>
</dbReference>
<comment type="caution">
    <text evidence="3">The sequence shown here is derived from an EMBL/GenBank/DDBJ whole genome shotgun (WGS) entry which is preliminary data.</text>
</comment>
<dbReference type="Gene3D" id="3.40.50.2000">
    <property type="entry name" value="Glycogen Phosphorylase B"/>
    <property type="match status" value="2"/>
</dbReference>
<dbReference type="Pfam" id="PF00534">
    <property type="entry name" value="Glycos_transf_1"/>
    <property type="match status" value="1"/>
</dbReference>
<evidence type="ECO:0000259" key="2">
    <source>
        <dbReference type="Pfam" id="PF13439"/>
    </source>
</evidence>
<organism evidence="3 4">
    <name type="scientific">Guptibacillus hwajinpoensis</name>
    <dbReference type="NCBI Taxonomy" id="208199"/>
    <lineage>
        <taxon>Bacteria</taxon>
        <taxon>Bacillati</taxon>
        <taxon>Bacillota</taxon>
        <taxon>Bacilli</taxon>
        <taxon>Bacillales</taxon>
        <taxon>Guptibacillaceae</taxon>
        <taxon>Guptibacillus</taxon>
    </lineage>
</organism>
<feature type="domain" description="Glycosyltransferase subfamily 4-like N-terminal" evidence="2">
    <location>
        <begin position="35"/>
        <end position="166"/>
    </location>
</feature>
<gene>
    <name evidence="3" type="ORF">QO000_002374</name>
</gene>
<proteinExistence type="predicted"/>
<evidence type="ECO:0000313" key="4">
    <source>
        <dbReference type="Proteomes" id="UP001226720"/>
    </source>
</evidence>
<reference evidence="3" key="1">
    <citation type="submission" date="2023-07" db="EMBL/GenBank/DDBJ databases">
        <title>Genomic Encyclopedia of Type Strains, Phase IV (KMG-IV): sequencing the most valuable type-strain genomes for metagenomic binning, comparative biology and taxonomic classification.</title>
        <authorList>
            <person name="Goeker M."/>
        </authorList>
    </citation>
    <scope>NUCLEOTIDE SEQUENCE [LARGE SCALE GENOMIC DNA]</scope>
    <source>
        <strain evidence="3">JSM 076093</strain>
    </source>
</reference>
<dbReference type="PANTHER" id="PTHR12526">
    <property type="entry name" value="GLYCOSYLTRANSFERASE"/>
    <property type="match status" value="1"/>
</dbReference>
<keyword evidence="4" id="KW-1185">Reference proteome</keyword>
<accession>A0ABU0K215</accession>
<evidence type="ECO:0000259" key="1">
    <source>
        <dbReference type="Pfam" id="PF00534"/>
    </source>
</evidence>
<dbReference type="PANTHER" id="PTHR12526:SF638">
    <property type="entry name" value="SPORE COAT PROTEIN SA"/>
    <property type="match status" value="1"/>
</dbReference>
<protein>
    <submittedName>
        <fullName evidence="3">Glycosyltransferase involved in cell wall biosynthesis</fullName>
    </submittedName>
</protein>
<dbReference type="Proteomes" id="UP001226720">
    <property type="component" value="Unassembled WGS sequence"/>
</dbReference>
<name>A0ABU0K215_9BACL</name>
<dbReference type="EMBL" id="JAUSWM010000004">
    <property type="protein sequence ID" value="MDQ0483392.1"/>
    <property type="molecule type" value="Genomic_DNA"/>
</dbReference>
<dbReference type="CDD" id="cd03801">
    <property type="entry name" value="GT4_PimA-like"/>
    <property type="match status" value="1"/>
</dbReference>
<sequence>MNIAFICTEKLPSPAVKGGAIQMMIDGVLPFLSEKHKMTIFSVSDPSLPDVEEGENVTYIRAPRNKYVQHVAAKLAELPPFDVIHVFNRPKAVPAYKAASPKSQFVLSLHNEMFAEHKLSDEEGQKAIDAVSAIMTVSHYIKGTIIHRFPEANDKIHVVYSGVDLAQFEPKWTEEGQRISSRLKEKYGISKHSKIILFIGRLSQTKGPHLLIQALPRILETHPDAVLVICGGKWFSDNRLNDYVRMLHKLAKPLGDHVRFTKYIPHEEIPHSYLLGDVFVCSSQWQEPLARVHYEAMAAGVPLITTKRGGNAEVITHMHNGLVLKNYNNPANFSAAICDIFNHPDKAMEFSITGRKFVERNHQFIHVADRLEKVYLNAFEELSSKLDQQVINDLEYRDEQSEPPLEEEIHGMKEIEMPHTKKVKPIKFEPWVFDRTYPKRKR</sequence>
<dbReference type="InterPro" id="IPR001296">
    <property type="entry name" value="Glyco_trans_1"/>
</dbReference>